<dbReference type="STRING" id="1324352.OK18_17295"/>
<dbReference type="KEGG" id="cgn:OK18_17295"/>
<sequence>MEFHHLLLKIVQDNSTHAKWLNTLSFMENAGARKISKCEHSVSVTLIQLKHAAEEHRHAYYLKKQIAKIHPELCKTYKSEELMAPIATRQYLHSLDTKACRYLRTVFQLNQEELKYAAYLFVTYAIEVRADELYPVYQDILTKEASKIMVKSIILEEEGHLEEMINQLNEFSGDWQQHAENILKIEKALYNQWIDAITEEVSQLDYA</sequence>
<name>A0A0G3M836_CHRGL</name>
<proteinExistence type="predicted"/>
<accession>A0A0G3M836</accession>
<dbReference type="AlphaFoldDB" id="A0A0G3M836"/>
<dbReference type="EMBL" id="CP009928">
    <property type="protein sequence ID" value="AKK74128.1"/>
    <property type="molecule type" value="Genomic_DNA"/>
</dbReference>
<dbReference type="SUPFAM" id="SSF47240">
    <property type="entry name" value="Ferritin-like"/>
    <property type="match status" value="1"/>
</dbReference>
<dbReference type="RefSeq" id="WP_053328816.1">
    <property type="nucleotide sequence ID" value="NZ_CP009928.1"/>
</dbReference>
<evidence type="ECO:0000313" key="2">
    <source>
        <dbReference type="Proteomes" id="UP000035213"/>
    </source>
</evidence>
<evidence type="ECO:0008006" key="3">
    <source>
        <dbReference type="Google" id="ProtNLM"/>
    </source>
</evidence>
<evidence type="ECO:0000313" key="1">
    <source>
        <dbReference type="EMBL" id="AKK74128.1"/>
    </source>
</evidence>
<dbReference type="InterPro" id="IPR009078">
    <property type="entry name" value="Ferritin-like_SF"/>
</dbReference>
<dbReference type="PATRIC" id="fig|1324352.5.peg.3619"/>
<organism evidence="1 2">
    <name type="scientific">Chryseobacterium gallinarum</name>
    <dbReference type="NCBI Taxonomy" id="1324352"/>
    <lineage>
        <taxon>Bacteria</taxon>
        <taxon>Pseudomonadati</taxon>
        <taxon>Bacteroidota</taxon>
        <taxon>Flavobacteriia</taxon>
        <taxon>Flavobacteriales</taxon>
        <taxon>Weeksellaceae</taxon>
        <taxon>Chryseobacterium group</taxon>
        <taxon>Chryseobacterium</taxon>
    </lineage>
</organism>
<dbReference type="Proteomes" id="UP000035213">
    <property type="component" value="Chromosome"/>
</dbReference>
<protein>
    <recommendedName>
        <fullName evidence="3">Ferritin-like domain-containing protein</fullName>
    </recommendedName>
</protein>
<gene>
    <name evidence="1" type="ORF">OK18_17295</name>
</gene>
<dbReference type="OrthoDB" id="338241at2"/>
<reference evidence="1 2" key="1">
    <citation type="submission" date="2014-11" db="EMBL/GenBank/DDBJ databases">
        <authorList>
            <person name="Park G.-S."/>
            <person name="Hong S.-J."/>
            <person name="Jung B.K."/>
            <person name="Khan A.R."/>
            <person name="Kwak Y."/>
            <person name="Shin J.-H."/>
        </authorList>
    </citation>
    <scope>NUCLEOTIDE SEQUENCE [LARGE SCALE GENOMIC DNA]</scope>
    <source>
        <strain evidence="1 2">DSM 27622</strain>
    </source>
</reference>